<dbReference type="Proteomes" id="UP000092574">
    <property type="component" value="Chromosome"/>
</dbReference>
<evidence type="ECO:0000313" key="6">
    <source>
        <dbReference type="EMBL" id="ANU76393.1"/>
    </source>
</evidence>
<evidence type="ECO:0000313" key="7">
    <source>
        <dbReference type="Proteomes" id="UP000092574"/>
    </source>
</evidence>
<evidence type="ECO:0000256" key="2">
    <source>
        <dbReference type="ARBA" id="ARBA00022448"/>
    </source>
</evidence>
<reference evidence="6" key="1">
    <citation type="submission" date="2017-04" db="EMBL/GenBank/DDBJ databases">
        <title>Complete Genome Sequences of Twelve Strains of a Stable Defined Moderately Diverse Mouse Microbiota 2 (sDMDMm2).</title>
        <authorList>
            <person name="Uchimura Y."/>
            <person name="Wyss M."/>
            <person name="Brugiroux S."/>
            <person name="Limenitakis J.P."/>
            <person name="Stecher B."/>
            <person name="McCoy K.D."/>
            <person name="Macpherson A.J."/>
        </authorList>
    </citation>
    <scope>NUCLEOTIDE SEQUENCE</scope>
    <source>
        <strain evidence="6">YL58</strain>
    </source>
</reference>
<comment type="similarity">
    <text evidence="1">Belongs to the ABC transporter superfamily.</text>
</comment>
<dbReference type="PANTHER" id="PTHR42734:SF17">
    <property type="entry name" value="METAL TRANSPORT SYSTEM ATP-BINDING PROTEIN TM_0124-RELATED"/>
    <property type="match status" value="1"/>
</dbReference>
<dbReference type="Gene3D" id="3.40.50.300">
    <property type="entry name" value="P-loop containing nucleotide triphosphate hydrolases"/>
    <property type="match status" value="1"/>
</dbReference>
<evidence type="ECO:0000259" key="5">
    <source>
        <dbReference type="PROSITE" id="PS50893"/>
    </source>
</evidence>
<dbReference type="SMART" id="SM00382">
    <property type="entry name" value="AAA"/>
    <property type="match status" value="1"/>
</dbReference>
<accession>A0A1C7IC26</accession>
<evidence type="ECO:0000256" key="3">
    <source>
        <dbReference type="ARBA" id="ARBA00022741"/>
    </source>
</evidence>
<keyword evidence="3" id="KW-0547">Nucleotide-binding</keyword>
<dbReference type="Pfam" id="PF00005">
    <property type="entry name" value="ABC_tran"/>
    <property type="match status" value="1"/>
</dbReference>
<keyword evidence="4" id="KW-0067">ATP-binding</keyword>
<keyword evidence="7" id="KW-1185">Reference proteome</keyword>
<feature type="domain" description="ABC transporter" evidence="5">
    <location>
        <begin position="1"/>
        <end position="213"/>
    </location>
</feature>
<dbReference type="RefSeq" id="WP_065542558.1">
    <property type="nucleotide sequence ID" value="NZ_CP015405.2"/>
</dbReference>
<dbReference type="InterPro" id="IPR050153">
    <property type="entry name" value="Metal_Ion_Import_ABC"/>
</dbReference>
<dbReference type="SUPFAM" id="SSF52540">
    <property type="entry name" value="P-loop containing nucleoside triphosphate hydrolases"/>
    <property type="match status" value="1"/>
</dbReference>
<gene>
    <name evidence="6" type="ORF">A4V09_11805</name>
</gene>
<dbReference type="KEGG" id="byl:A4V09_11805"/>
<dbReference type="InterPro" id="IPR003593">
    <property type="entry name" value="AAA+_ATPase"/>
</dbReference>
<dbReference type="EMBL" id="CP015405">
    <property type="protein sequence ID" value="ANU76393.1"/>
    <property type="molecule type" value="Genomic_DNA"/>
</dbReference>
<sequence length="218" mass="24182">MKISAFSKTYHGVTVLDVPELELHPGKIYSIIGSNGSGKSTYAKILAKVLPADQKGPQLDAGITVGYIPQKNYAFRMSTKANILLGGSDSAKAERLMEVLQLDSLASQRADRLSGGETSRMALARLMMKHFDLVILDEPTAAMDVETTFLSENLIWEYAKKSGCVLLLITHSLQQAKRIADEILFFHKGQLFESGPKERLLFAPTRPETRQFLEFYGI</sequence>
<dbReference type="PROSITE" id="PS50893">
    <property type="entry name" value="ABC_TRANSPORTER_2"/>
    <property type="match status" value="1"/>
</dbReference>
<evidence type="ECO:0000256" key="1">
    <source>
        <dbReference type="ARBA" id="ARBA00005417"/>
    </source>
</evidence>
<dbReference type="OrthoDB" id="9776369at2"/>
<name>A0A1C7IC26_9FIRM</name>
<dbReference type="PANTHER" id="PTHR42734">
    <property type="entry name" value="METAL TRANSPORT SYSTEM ATP-BINDING PROTEIN TM_0124-RELATED"/>
    <property type="match status" value="1"/>
</dbReference>
<evidence type="ECO:0000256" key="4">
    <source>
        <dbReference type="ARBA" id="ARBA00022840"/>
    </source>
</evidence>
<keyword evidence="2" id="KW-0813">Transport</keyword>
<protein>
    <recommendedName>
        <fullName evidence="5">ABC transporter domain-containing protein</fullName>
    </recommendedName>
</protein>
<organism evidence="6 7">
    <name type="scientific">Blautia pseudococcoides</name>
    <dbReference type="NCBI Taxonomy" id="1796616"/>
    <lineage>
        <taxon>Bacteria</taxon>
        <taxon>Bacillati</taxon>
        <taxon>Bacillota</taxon>
        <taxon>Clostridia</taxon>
        <taxon>Lachnospirales</taxon>
        <taxon>Lachnospiraceae</taxon>
        <taxon>Blautia</taxon>
    </lineage>
</organism>
<proteinExistence type="inferred from homology"/>
<dbReference type="InterPro" id="IPR003439">
    <property type="entry name" value="ABC_transporter-like_ATP-bd"/>
</dbReference>
<dbReference type="AlphaFoldDB" id="A0A1C7IC26"/>
<dbReference type="GO" id="GO:0016887">
    <property type="term" value="F:ATP hydrolysis activity"/>
    <property type="evidence" value="ECO:0007669"/>
    <property type="project" value="InterPro"/>
</dbReference>
<dbReference type="GO" id="GO:0005524">
    <property type="term" value="F:ATP binding"/>
    <property type="evidence" value="ECO:0007669"/>
    <property type="project" value="UniProtKB-KW"/>
</dbReference>
<dbReference type="STRING" id="1796616.A4V09_11805"/>
<dbReference type="InterPro" id="IPR027417">
    <property type="entry name" value="P-loop_NTPase"/>
</dbReference>